<dbReference type="Proteomes" id="UP000499080">
    <property type="component" value="Unassembled WGS sequence"/>
</dbReference>
<protein>
    <submittedName>
        <fullName evidence="1">Uncharacterized protein</fullName>
    </submittedName>
</protein>
<dbReference type="EMBL" id="BGPR01000336">
    <property type="protein sequence ID" value="GBM13978.1"/>
    <property type="molecule type" value="Genomic_DNA"/>
</dbReference>
<accession>A0A4Y2DD67</accession>
<sequence>MKRKGRNGKTKVDGLKSVRVQGTVELHVKLETPVRNRCVCKEEYIYICHWDLLQMTASAERSGYHRQRIGFFPASVRVQASTVLDIPRICVYAKSLRTSNSPSEKLQRSLFNRLDTKAGRG</sequence>
<evidence type="ECO:0000313" key="2">
    <source>
        <dbReference type="Proteomes" id="UP000499080"/>
    </source>
</evidence>
<dbReference type="AlphaFoldDB" id="A0A4Y2DD67"/>
<gene>
    <name evidence="1" type="ORF">AVEN_152396_1</name>
</gene>
<keyword evidence="2" id="KW-1185">Reference proteome</keyword>
<comment type="caution">
    <text evidence="1">The sequence shown here is derived from an EMBL/GenBank/DDBJ whole genome shotgun (WGS) entry which is preliminary data.</text>
</comment>
<name>A0A4Y2DD67_ARAVE</name>
<evidence type="ECO:0000313" key="1">
    <source>
        <dbReference type="EMBL" id="GBM13978.1"/>
    </source>
</evidence>
<organism evidence="1 2">
    <name type="scientific">Araneus ventricosus</name>
    <name type="common">Orbweaver spider</name>
    <name type="synonym">Epeira ventricosa</name>
    <dbReference type="NCBI Taxonomy" id="182803"/>
    <lineage>
        <taxon>Eukaryota</taxon>
        <taxon>Metazoa</taxon>
        <taxon>Ecdysozoa</taxon>
        <taxon>Arthropoda</taxon>
        <taxon>Chelicerata</taxon>
        <taxon>Arachnida</taxon>
        <taxon>Araneae</taxon>
        <taxon>Araneomorphae</taxon>
        <taxon>Entelegynae</taxon>
        <taxon>Araneoidea</taxon>
        <taxon>Araneidae</taxon>
        <taxon>Araneus</taxon>
    </lineage>
</organism>
<reference evidence="1 2" key="1">
    <citation type="journal article" date="2019" name="Sci. Rep.">
        <title>Orb-weaving spider Araneus ventricosus genome elucidates the spidroin gene catalogue.</title>
        <authorList>
            <person name="Kono N."/>
            <person name="Nakamura H."/>
            <person name="Ohtoshi R."/>
            <person name="Moran D.A.P."/>
            <person name="Shinohara A."/>
            <person name="Yoshida Y."/>
            <person name="Fujiwara M."/>
            <person name="Mori M."/>
            <person name="Tomita M."/>
            <person name="Arakawa K."/>
        </authorList>
    </citation>
    <scope>NUCLEOTIDE SEQUENCE [LARGE SCALE GENOMIC DNA]</scope>
</reference>
<proteinExistence type="predicted"/>